<sequence length="184" mass="19905">MNDHTATGPPAGLNPTDPEQDHAEAHIHPASEVLVTDRAHRLRELVPAAVTIGLGVLILVLAQGIRSGVRVELGPPFWPTMLAWSLIVLGVLQVVVNVLRGVSRANLPDPLSGWGIGRMLLTAVILVGYLLLWNVLQFWLITFATSVALTALYGGRGWRPLLVFPAIVTAVLHFLFVVALRVNL</sequence>
<dbReference type="RefSeq" id="WP_174177743.1">
    <property type="nucleotide sequence ID" value="NZ_JABTYH010000011.1"/>
</dbReference>
<keyword evidence="2" id="KW-1133">Transmembrane helix</keyword>
<feature type="transmembrane region" description="Helical" evidence="2">
    <location>
        <begin position="111"/>
        <end position="132"/>
    </location>
</feature>
<dbReference type="EMBL" id="JAVDWN010000009">
    <property type="protein sequence ID" value="MDR7164629.1"/>
    <property type="molecule type" value="Genomic_DNA"/>
</dbReference>
<feature type="domain" description="DUF1468" evidence="3">
    <location>
        <begin position="50"/>
        <end position="184"/>
    </location>
</feature>
<feature type="transmembrane region" description="Helical" evidence="2">
    <location>
        <begin position="77"/>
        <end position="99"/>
    </location>
</feature>
<feature type="transmembrane region" description="Helical" evidence="2">
    <location>
        <begin position="45"/>
        <end position="65"/>
    </location>
</feature>
<dbReference type="GeneID" id="97423385"/>
<keyword evidence="2" id="KW-0812">Transmembrane</keyword>
<evidence type="ECO:0000313" key="5">
    <source>
        <dbReference type="Proteomes" id="UP001262032"/>
    </source>
</evidence>
<dbReference type="AlphaFoldDB" id="A0AAW8NDG0"/>
<evidence type="ECO:0000259" key="3">
    <source>
        <dbReference type="Pfam" id="PF07331"/>
    </source>
</evidence>
<reference evidence="4" key="1">
    <citation type="submission" date="2023-07" db="EMBL/GenBank/DDBJ databases">
        <title>Sorghum-associated microbial communities from plants grown in Nebraska, USA.</title>
        <authorList>
            <person name="Schachtman D."/>
        </authorList>
    </citation>
    <scope>NUCLEOTIDE SEQUENCE</scope>
    <source>
        <strain evidence="4">BE261</strain>
    </source>
</reference>
<dbReference type="InterPro" id="IPR009936">
    <property type="entry name" value="DUF1468"/>
</dbReference>
<protein>
    <recommendedName>
        <fullName evidence="3">DUF1468 domain-containing protein</fullName>
    </recommendedName>
</protein>
<feature type="transmembrane region" description="Helical" evidence="2">
    <location>
        <begin position="162"/>
        <end position="182"/>
    </location>
</feature>
<evidence type="ECO:0000313" key="4">
    <source>
        <dbReference type="EMBL" id="MDR7164629.1"/>
    </source>
</evidence>
<accession>A0AAW8NDG0</accession>
<feature type="region of interest" description="Disordered" evidence="1">
    <location>
        <begin position="1"/>
        <end position="22"/>
    </location>
</feature>
<organism evidence="4 5">
    <name type="scientific">Pseudarthrobacter oxydans</name>
    <name type="common">Arthrobacter oxydans</name>
    <dbReference type="NCBI Taxonomy" id="1671"/>
    <lineage>
        <taxon>Bacteria</taxon>
        <taxon>Bacillati</taxon>
        <taxon>Actinomycetota</taxon>
        <taxon>Actinomycetes</taxon>
        <taxon>Micrococcales</taxon>
        <taxon>Micrococcaceae</taxon>
        <taxon>Pseudarthrobacter</taxon>
    </lineage>
</organism>
<proteinExistence type="predicted"/>
<evidence type="ECO:0000256" key="2">
    <source>
        <dbReference type="SAM" id="Phobius"/>
    </source>
</evidence>
<dbReference type="Pfam" id="PF07331">
    <property type="entry name" value="TctB"/>
    <property type="match status" value="1"/>
</dbReference>
<gene>
    <name evidence="4" type="ORF">J2X12_002667</name>
</gene>
<evidence type="ECO:0000256" key="1">
    <source>
        <dbReference type="SAM" id="MobiDB-lite"/>
    </source>
</evidence>
<keyword evidence="2" id="KW-0472">Membrane</keyword>
<comment type="caution">
    <text evidence="4">The sequence shown here is derived from an EMBL/GenBank/DDBJ whole genome shotgun (WGS) entry which is preliminary data.</text>
</comment>
<dbReference type="Proteomes" id="UP001262032">
    <property type="component" value="Unassembled WGS sequence"/>
</dbReference>
<name>A0AAW8NDG0_PSEOX</name>